<reference evidence="3" key="1">
    <citation type="submission" date="2016-03" db="EMBL/GenBank/DDBJ databases">
        <authorList>
            <person name="Devillers Hugo."/>
        </authorList>
    </citation>
    <scope>NUCLEOTIDE SEQUENCE [LARGE SCALE GENOMIC DNA]</scope>
</reference>
<evidence type="ECO:0000313" key="2">
    <source>
        <dbReference type="EMBL" id="SCU95894.1"/>
    </source>
</evidence>
<dbReference type="GO" id="GO:0005737">
    <property type="term" value="C:cytoplasm"/>
    <property type="evidence" value="ECO:0007669"/>
    <property type="project" value="TreeGrafter"/>
</dbReference>
<dbReference type="Pfam" id="PF00621">
    <property type="entry name" value="RhoGEF"/>
    <property type="match status" value="1"/>
</dbReference>
<evidence type="ECO:0000313" key="3">
    <source>
        <dbReference type="Proteomes" id="UP000191144"/>
    </source>
</evidence>
<dbReference type="SUPFAM" id="SSF48065">
    <property type="entry name" value="DBL homology domain (DH-domain)"/>
    <property type="match status" value="1"/>
</dbReference>
<dbReference type="OrthoDB" id="8059989at2759"/>
<dbReference type="InterPro" id="IPR000219">
    <property type="entry name" value="DH_dom"/>
</dbReference>
<accession>A0A1G4JXN2</accession>
<dbReference type="InterPro" id="IPR051092">
    <property type="entry name" value="FYVE_RhoGEF_PH"/>
</dbReference>
<protein>
    <submittedName>
        <fullName evidence="2">LAME_0F13960g1_1</fullName>
    </submittedName>
</protein>
<dbReference type="InterPro" id="IPR035899">
    <property type="entry name" value="DBL_dom_sf"/>
</dbReference>
<name>A0A1G4JXN2_9SACH</name>
<dbReference type="AlphaFoldDB" id="A0A1G4JXN2"/>
<organism evidence="2 3">
    <name type="scientific">Lachancea meyersii CBS 8951</name>
    <dbReference type="NCBI Taxonomy" id="1266667"/>
    <lineage>
        <taxon>Eukaryota</taxon>
        <taxon>Fungi</taxon>
        <taxon>Dikarya</taxon>
        <taxon>Ascomycota</taxon>
        <taxon>Saccharomycotina</taxon>
        <taxon>Saccharomycetes</taxon>
        <taxon>Saccharomycetales</taxon>
        <taxon>Saccharomycetaceae</taxon>
        <taxon>Lachancea</taxon>
    </lineage>
</organism>
<dbReference type="Proteomes" id="UP000191144">
    <property type="component" value="Chromosome F"/>
</dbReference>
<sequence>MTNFDQVVFIRHLGTNAPKLLPESEYRLGLPMLESPILLPLPCNEHDSPSSNAASPVQFIKEYIEKSLNTPPGFPVSVAAEHYKRQRLIEEILESEVEYVQMLKILQSCFLDVLTINDYIPMQELNKVVSRLLPQHENMCAQLDKLVEGSIKRFDESTELNWSDLSLTSWDHLELCENVSRLLATEAIAVDLYRDYVQYYNQVSHLLTRMGQESQDRLLFAILFRIELCLPKYYSRTSQQGYKRDFSFRAMIQMPINRITKYRLFLESMVYLTEHPSITDLKRLDDTQCEKLANKIKVYMEQMYAAMKEINEPKSDTAQDLPLTLIQNRLSFDLPEERLPIEAMGSCCIKGCFAVAWPTMDETSFTTGSYRSRYLNTLYKSKRSLSIESDQLGVFLFETYLVLAEIPNLQRTPIYEWPVKFALRLSNCRLVDVKSQVGSELEDVGMFSSYSNTLKIQFDYDFKLWEILVFLRDESEFQSWYKELDVCISKLGERVDEMRRMPRQESVTQSTLESTLHFSDSTTFPEQMVPFISYDESLSGRFDRARTFKRRANNCAGYCYNGEVAKVEVEFRDSLMEYSPASTWFMRGSSSRLDLRPDSSSRSVLTCNGGGGGDAGAFSSDPWAFNAVFTRWKRVQVERGMCEVWSPQLEKVSVAAEQQDPGDVEGMGNSTNSATMRTETTALIRAASDNLITTQPQTAPVRASTFRSTRWSIKRVFSRRRSRRMLRP</sequence>
<gene>
    <name evidence="2" type="ORF">LAME_0F13960G</name>
</gene>
<dbReference type="PANTHER" id="PTHR12673">
    <property type="entry name" value="FACIOGENITAL DYSPLASIA PROTEIN"/>
    <property type="match status" value="1"/>
</dbReference>
<dbReference type="Gene3D" id="1.20.900.10">
    <property type="entry name" value="Dbl homology (DH) domain"/>
    <property type="match status" value="1"/>
</dbReference>
<dbReference type="EMBL" id="LT598477">
    <property type="protein sequence ID" value="SCU95894.1"/>
    <property type="molecule type" value="Genomic_DNA"/>
</dbReference>
<dbReference type="PANTHER" id="PTHR12673:SF159">
    <property type="entry name" value="LD03170P"/>
    <property type="match status" value="1"/>
</dbReference>
<feature type="domain" description="DH" evidence="1">
    <location>
        <begin position="84"/>
        <end position="313"/>
    </location>
</feature>
<dbReference type="PROSITE" id="PS50010">
    <property type="entry name" value="DH_2"/>
    <property type="match status" value="1"/>
</dbReference>
<evidence type="ECO:0000259" key="1">
    <source>
        <dbReference type="PROSITE" id="PS50010"/>
    </source>
</evidence>
<keyword evidence="3" id="KW-1185">Reference proteome</keyword>
<dbReference type="GO" id="GO:0005085">
    <property type="term" value="F:guanyl-nucleotide exchange factor activity"/>
    <property type="evidence" value="ECO:0007669"/>
    <property type="project" value="InterPro"/>
</dbReference>
<proteinExistence type="predicted"/>